<comment type="caution">
    <text evidence="1">The sequence shown here is derived from an EMBL/GenBank/DDBJ whole genome shotgun (WGS) entry which is preliminary data.</text>
</comment>
<dbReference type="Proteomes" id="UP001062846">
    <property type="component" value="Chromosome 4"/>
</dbReference>
<name>A0ACC0NXU1_RHOML</name>
<reference evidence="1" key="1">
    <citation type="submission" date="2022-02" db="EMBL/GenBank/DDBJ databases">
        <title>Plant Genome Project.</title>
        <authorList>
            <person name="Zhang R.-G."/>
        </authorList>
    </citation>
    <scope>NUCLEOTIDE SEQUENCE</scope>
    <source>
        <strain evidence="1">AT1</strain>
    </source>
</reference>
<keyword evidence="2" id="KW-1185">Reference proteome</keyword>
<protein>
    <submittedName>
        <fullName evidence="1">Uncharacterized protein</fullName>
    </submittedName>
</protein>
<dbReference type="EMBL" id="CM046391">
    <property type="protein sequence ID" value="KAI8557582.1"/>
    <property type="molecule type" value="Genomic_DNA"/>
</dbReference>
<evidence type="ECO:0000313" key="1">
    <source>
        <dbReference type="EMBL" id="KAI8557582.1"/>
    </source>
</evidence>
<organism evidence="1 2">
    <name type="scientific">Rhododendron molle</name>
    <name type="common">Chinese azalea</name>
    <name type="synonym">Azalea mollis</name>
    <dbReference type="NCBI Taxonomy" id="49168"/>
    <lineage>
        <taxon>Eukaryota</taxon>
        <taxon>Viridiplantae</taxon>
        <taxon>Streptophyta</taxon>
        <taxon>Embryophyta</taxon>
        <taxon>Tracheophyta</taxon>
        <taxon>Spermatophyta</taxon>
        <taxon>Magnoliopsida</taxon>
        <taxon>eudicotyledons</taxon>
        <taxon>Gunneridae</taxon>
        <taxon>Pentapetalae</taxon>
        <taxon>asterids</taxon>
        <taxon>Ericales</taxon>
        <taxon>Ericaceae</taxon>
        <taxon>Ericoideae</taxon>
        <taxon>Rhodoreae</taxon>
        <taxon>Rhododendron</taxon>
    </lineage>
</organism>
<proteinExistence type="predicted"/>
<sequence length="63" mass="7066">MKIAEEDCRNGCRQGEGIAWPGCLSIVYGMAEELGPFHIDRDGKTLYLNPYAWNQVSLHRPSA</sequence>
<gene>
    <name evidence="1" type="ORF">RHMOL_Rhmol04G0021300</name>
</gene>
<evidence type="ECO:0000313" key="2">
    <source>
        <dbReference type="Proteomes" id="UP001062846"/>
    </source>
</evidence>
<accession>A0ACC0NXU1</accession>